<dbReference type="PANTHER" id="PTHR34477">
    <property type="entry name" value="UPF0213 PROTEIN YHBQ"/>
    <property type="match status" value="1"/>
</dbReference>
<dbReference type="InterPro" id="IPR035901">
    <property type="entry name" value="GIY-YIG_endonuc_sf"/>
</dbReference>
<dbReference type="SUPFAM" id="SSF82771">
    <property type="entry name" value="GIY-YIG endonuclease"/>
    <property type="match status" value="1"/>
</dbReference>
<evidence type="ECO:0000259" key="2">
    <source>
        <dbReference type="PROSITE" id="PS50164"/>
    </source>
</evidence>
<evidence type="ECO:0000256" key="1">
    <source>
        <dbReference type="ARBA" id="ARBA00007435"/>
    </source>
</evidence>
<organism evidence="3 4">
    <name type="scientific">Eubacterium album</name>
    <dbReference type="NCBI Taxonomy" id="2978477"/>
    <lineage>
        <taxon>Bacteria</taxon>
        <taxon>Bacillati</taxon>
        <taxon>Bacillota</taxon>
        <taxon>Clostridia</taxon>
        <taxon>Eubacteriales</taxon>
        <taxon>Eubacteriaceae</taxon>
        <taxon>Eubacterium</taxon>
    </lineage>
</organism>
<accession>A0ABT2M4U6</accession>
<comment type="similarity">
    <text evidence="1">Belongs to the UPF0213 family.</text>
</comment>
<dbReference type="EMBL" id="JAODBU010000014">
    <property type="protein sequence ID" value="MCT7399916.1"/>
    <property type="molecule type" value="Genomic_DNA"/>
</dbReference>
<name>A0ABT2M4U6_9FIRM</name>
<proteinExistence type="inferred from homology"/>
<dbReference type="PROSITE" id="PS50164">
    <property type="entry name" value="GIY_YIG"/>
    <property type="match status" value="1"/>
</dbReference>
<dbReference type="SMART" id="SM00465">
    <property type="entry name" value="GIYc"/>
    <property type="match status" value="1"/>
</dbReference>
<dbReference type="Gene3D" id="3.40.1440.10">
    <property type="entry name" value="GIY-YIG endonuclease"/>
    <property type="match status" value="1"/>
</dbReference>
<keyword evidence="4" id="KW-1185">Reference proteome</keyword>
<dbReference type="InterPro" id="IPR000305">
    <property type="entry name" value="GIY-YIG_endonuc"/>
</dbReference>
<dbReference type="Proteomes" id="UP001431199">
    <property type="component" value="Unassembled WGS sequence"/>
</dbReference>
<protein>
    <submittedName>
        <fullName evidence="3">GIY-YIG nuclease family protein</fullName>
    </submittedName>
</protein>
<feature type="domain" description="GIY-YIG" evidence="2">
    <location>
        <begin position="1"/>
        <end position="77"/>
    </location>
</feature>
<evidence type="ECO:0000313" key="3">
    <source>
        <dbReference type="EMBL" id="MCT7399916.1"/>
    </source>
</evidence>
<dbReference type="RefSeq" id="WP_022088072.1">
    <property type="nucleotide sequence ID" value="NZ_JAODBU010000014.1"/>
</dbReference>
<evidence type="ECO:0000313" key="4">
    <source>
        <dbReference type="Proteomes" id="UP001431199"/>
    </source>
</evidence>
<dbReference type="InterPro" id="IPR050190">
    <property type="entry name" value="UPF0213_domain"/>
</dbReference>
<dbReference type="CDD" id="cd10456">
    <property type="entry name" value="GIY-YIG_UPF0213"/>
    <property type="match status" value="1"/>
</dbReference>
<reference evidence="3" key="1">
    <citation type="submission" date="2022-09" db="EMBL/GenBank/DDBJ databases">
        <title>Eubacterium sp. LFL-14 isolated from human feces.</title>
        <authorList>
            <person name="Liu F."/>
        </authorList>
    </citation>
    <scope>NUCLEOTIDE SEQUENCE</scope>
    <source>
        <strain evidence="3">LFL-14</strain>
    </source>
</reference>
<dbReference type="PANTHER" id="PTHR34477:SF1">
    <property type="entry name" value="UPF0213 PROTEIN YHBQ"/>
    <property type="match status" value="1"/>
</dbReference>
<sequence length="102" mass="12007">MYYIYMLRCKDDSIYTGITTDLDRRMKEHFGAGEKSAKYTRSHVALKLEAAWQTENKALASKLEYWIKQLSKAQKEILIKDDTRMDSIMGDRIDVKKYSKKC</sequence>
<comment type="caution">
    <text evidence="3">The sequence shown here is derived from an EMBL/GenBank/DDBJ whole genome shotgun (WGS) entry which is preliminary data.</text>
</comment>
<dbReference type="Pfam" id="PF01541">
    <property type="entry name" value="GIY-YIG"/>
    <property type="match status" value="1"/>
</dbReference>
<gene>
    <name evidence="3" type="ORF">N5B56_12645</name>
</gene>